<feature type="transmembrane region" description="Helical" evidence="1">
    <location>
        <begin position="12"/>
        <end position="32"/>
    </location>
</feature>
<feature type="transmembrane region" description="Helical" evidence="1">
    <location>
        <begin position="110"/>
        <end position="128"/>
    </location>
</feature>
<dbReference type="Proteomes" id="UP000582837">
    <property type="component" value="Unassembled WGS sequence"/>
</dbReference>
<evidence type="ECO:0000256" key="1">
    <source>
        <dbReference type="SAM" id="Phobius"/>
    </source>
</evidence>
<keyword evidence="3" id="KW-1185">Reference proteome</keyword>
<proteinExistence type="predicted"/>
<keyword evidence="1" id="KW-0812">Transmembrane</keyword>
<reference evidence="2 3" key="1">
    <citation type="submission" date="2020-08" db="EMBL/GenBank/DDBJ databases">
        <title>Genomic Encyclopedia of Type Strains, Phase IV (KMG-IV): sequencing the most valuable type-strain genomes for metagenomic binning, comparative biology and taxonomic classification.</title>
        <authorList>
            <person name="Goeker M."/>
        </authorList>
    </citation>
    <scope>NUCLEOTIDE SEQUENCE [LARGE SCALE GENOMIC DNA]</scope>
    <source>
        <strain evidence="2 3">DSM 29007</strain>
    </source>
</reference>
<keyword evidence="1" id="KW-0472">Membrane</keyword>
<organism evidence="2 3">
    <name type="scientific">Longimicrobium terrae</name>
    <dbReference type="NCBI Taxonomy" id="1639882"/>
    <lineage>
        <taxon>Bacteria</taxon>
        <taxon>Pseudomonadati</taxon>
        <taxon>Gemmatimonadota</taxon>
        <taxon>Longimicrobiia</taxon>
        <taxon>Longimicrobiales</taxon>
        <taxon>Longimicrobiaceae</taxon>
        <taxon>Longimicrobium</taxon>
    </lineage>
</organism>
<gene>
    <name evidence="2" type="ORF">HNQ61_005006</name>
</gene>
<accession>A0A841H6J5</accession>
<feature type="transmembrane region" description="Helical" evidence="1">
    <location>
        <begin position="52"/>
        <end position="71"/>
    </location>
</feature>
<evidence type="ECO:0000313" key="2">
    <source>
        <dbReference type="EMBL" id="MBB6073339.1"/>
    </source>
</evidence>
<feature type="transmembrane region" description="Helical" evidence="1">
    <location>
        <begin position="83"/>
        <end position="104"/>
    </location>
</feature>
<sequence length="130" mass="13917">MPPTFSSRSTSLRIVRMALLSGVVVFGAVVTWLVGQDGPRSTAPDVRAPLQWVNIGLLIASAAGVLVLQRIHAAERDARKRQTWNIIAWALGEATAMFGGVHYLLVGSPAPYLVGLAMLVASFVLVPIRD</sequence>
<dbReference type="EMBL" id="JACHIA010000023">
    <property type="protein sequence ID" value="MBB6073339.1"/>
    <property type="molecule type" value="Genomic_DNA"/>
</dbReference>
<protein>
    <submittedName>
        <fullName evidence="2">F0F1-type ATP synthase membrane subunit c/vacuolar-type H+-ATPase subunit K</fullName>
    </submittedName>
</protein>
<dbReference type="RefSeq" id="WP_170033005.1">
    <property type="nucleotide sequence ID" value="NZ_JABDTL010000001.1"/>
</dbReference>
<dbReference type="AlphaFoldDB" id="A0A841H6J5"/>
<comment type="caution">
    <text evidence="2">The sequence shown here is derived from an EMBL/GenBank/DDBJ whole genome shotgun (WGS) entry which is preliminary data.</text>
</comment>
<name>A0A841H6J5_9BACT</name>
<keyword evidence="1" id="KW-1133">Transmembrane helix</keyword>
<evidence type="ECO:0000313" key="3">
    <source>
        <dbReference type="Proteomes" id="UP000582837"/>
    </source>
</evidence>